<evidence type="ECO:0000256" key="2">
    <source>
        <dbReference type="ARBA" id="ARBA00009810"/>
    </source>
</evidence>
<evidence type="ECO:0000313" key="18">
    <source>
        <dbReference type="EMBL" id="OZI54666.1"/>
    </source>
</evidence>
<keyword evidence="4 14" id="KW-1134">Transmembrane beta strand</keyword>
<evidence type="ECO:0000256" key="3">
    <source>
        <dbReference type="ARBA" id="ARBA00022448"/>
    </source>
</evidence>
<dbReference type="InterPro" id="IPR000531">
    <property type="entry name" value="Beta-barrel_TonB"/>
</dbReference>
<dbReference type="Gene3D" id="2.40.170.20">
    <property type="entry name" value="TonB-dependent receptor, beta-barrel domain"/>
    <property type="match status" value="1"/>
</dbReference>
<evidence type="ECO:0000259" key="17">
    <source>
        <dbReference type="SMART" id="SM00965"/>
    </source>
</evidence>
<evidence type="ECO:0000256" key="12">
    <source>
        <dbReference type="ARBA" id="ARBA00023170"/>
    </source>
</evidence>
<comment type="similarity">
    <text evidence="2 14 15">Belongs to the TonB-dependent receptor family.</text>
</comment>
<feature type="chain" id="PRO_5012333914" evidence="16">
    <location>
        <begin position="45"/>
        <end position="830"/>
    </location>
</feature>
<dbReference type="PANTHER" id="PTHR32552">
    <property type="entry name" value="FERRICHROME IRON RECEPTOR-RELATED"/>
    <property type="match status" value="1"/>
</dbReference>
<name>A0A261TY97_9BORD</name>
<dbReference type="PANTHER" id="PTHR32552:SF74">
    <property type="entry name" value="HYDROXAMATE SIDEROPHORE RECEPTOR FHUE"/>
    <property type="match status" value="1"/>
</dbReference>
<evidence type="ECO:0000256" key="4">
    <source>
        <dbReference type="ARBA" id="ARBA00022452"/>
    </source>
</evidence>
<gene>
    <name evidence="18" type="ORF">CAL20_16985</name>
</gene>
<dbReference type="AlphaFoldDB" id="A0A261TY97"/>
<keyword evidence="6 14" id="KW-0812">Transmembrane</keyword>
<evidence type="ECO:0000256" key="13">
    <source>
        <dbReference type="ARBA" id="ARBA00023237"/>
    </source>
</evidence>
<dbReference type="Gene3D" id="2.170.130.10">
    <property type="entry name" value="TonB-dependent receptor, plug domain"/>
    <property type="match status" value="1"/>
</dbReference>
<dbReference type="Gene3D" id="3.55.50.30">
    <property type="match status" value="1"/>
</dbReference>
<dbReference type="EMBL" id="NEVQ01000016">
    <property type="protein sequence ID" value="OZI54666.1"/>
    <property type="molecule type" value="Genomic_DNA"/>
</dbReference>
<evidence type="ECO:0000256" key="9">
    <source>
        <dbReference type="ARBA" id="ARBA00023065"/>
    </source>
</evidence>
<evidence type="ECO:0000256" key="5">
    <source>
        <dbReference type="ARBA" id="ARBA00022496"/>
    </source>
</evidence>
<dbReference type="InterPro" id="IPR037066">
    <property type="entry name" value="Plug_dom_sf"/>
</dbReference>
<evidence type="ECO:0000256" key="1">
    <source>
        <dbReference type="ARBA" id="ARBA00004571"/>
    </source>
</evidence>
<keyword evidence="10 15" id="KW-0798">TonB box</keyword>
<comment type="subcellular location">
    <subcellularLocation>
        <location evidence="1 14">Cell outer membrane</location>
        <topology evidence="1 14">Multi-pass membrane protein</topology>
    </subcellularLocation>
</comment>
<dbReference type="Pfam" id="PF00593">
    <property type="entry name" value="TonB_dep_Rec_b-barrel"/>
    <property type="match status" value="1"/>
</dbReference>
<dbReference type="GO" id="GO:0009279">
    <property type="term" value="C:cell outer membrane"/>
    <property type="evidence" value="ECO:0007669"/>
    <property type="project" value="UniProtKB-SubCell"/>
</dbReference>
<comment type="caution">
    <text evidence="18">The sequence shown here is derived from an EMBL/GenBank/DDBJ whole genome shotgun (WGS) entry which is preliminary data.</text>
</comment>
<accession>A0A261TY97</accession>
<dbReference type="GO" id="GO:0015344">
    <property type="term" value="F:siderophore uptake transmembrane transporter activity"/>
    <property type="evidence" value="ECO:0007669"/>
    <property type="project" value="TreeGrafter"/>
</dbReference>
<evidence type="ECO:0000256" key="10">
    <source>
        <dbReference type="ARBA" id="ARBA00023077"/>
    </source>
</evidence>
<proteinExistence type="inferred from homology"/>
<dbReference type="InterPro" id="IPR036942">
    <property type="entry name" value="Beta-barrel_TonB_sf"/>
</dbReference>
<evidence type="ECO:0000256" key="7">
    <source>
        <dbReference type="ARBA" id="ARBA00022729"/>
    </source>
</evidence>
<keyword evidence="3 14" id="KW-0813">Transport</keyword>
<evidence type="ECO:0000256" key="15">
    <source>
        <dbReference type="RuleBase" id="RU003357"/>
    </source>
</evidence>
<feature type="signal peptide" evidence="16">
    <location>
        <begin position="1"/>
        <end position="44"/>
    </location>
</feature>
<dbReference type="GO" id="GO:0038023">
    <property type="term" value="F:signaling receptor activity"/>
    <property type="evidence" value="ECO:0007669"/>
    <property type="project" value="InterPro"/>
</dbReference>
<evidence type="ECO:0000256" key="11">
    <source>
        <dbReference type="ARBA" id="ARBA00023136"/>
    </source>
</evidence>
<dbReference type="FunFam" id="2.170.130.10:FF:000010">
    <property type="entry name" value="Ferripyoverdine receptor"/>
    <property type="match status" value="1"/>
</dbReference>
<dbReference type="CDD" id="cd01347">
    <property type="entry name" value="ligand_gated_channel"/>
    <property type="match status" value="1"/>
</dbReference>
<evidence type="ECO:0000256" key="8">
    <source>
        <dbReference type="ARBA" id="ARBA00023004"/>
    </source>
</evidence>
<keyword evidence="8" id="KW-0408">Iron</keyword>
<organism evidence="18 19">
    <name type="scientific">Bordetella genomosp. 4</name>
    <dbReference type="NCBI Taxonomy" id="463044"/>
    <lineage>
        <taxon>Bacteria</taxon>
        <taxon>Pseudomonadati</taxon>
        <taxon>Pseudomonadota</taxon>
        <taxon>Betaproteobacteria</taxon>
        <taxon>Burkholderiales</taxon>
        <taxon>Alcaligenaceae</taxon>
        <taxon>Bordetella</taxon>
    </lineage>
</organism>
<dbReference type="PROSITE" id="PS52016">
    <property type="entry name" value="TONB_DEPENDENT_REC_3"/>
    <property type="match status" value="1"/>
</dbReference>
<reference evidence="18 19" key="1">
    <citation type="submission" date="2017-05" db="EMBL/GenBank/DDBJ databases">
        <title>Complete and WGS of Bordetella genogroups.</title>
        <authorList>
            <person name="Spilker T."/>
            <person name="LiPuma J."/>
        </authorList>
    </citation>
    <scope>NUCLEOTIDE SEQUENCE [LARGE SCALE GENOMIC DNA]</scope>
    <source>
        <strain evidence="18 19">AU9919</strain>
    </source>
</reference>
<dbReference type="Pfam" id="PF07715">
    <property type="entry name" value="Plug"/>
    <property type="match status" value="1"/>
</dbReference>
<keyword evidence="7 16" id="KW-0732">Signal</keyword>
<feature type="domain" description="Secretin/TonB short N-terminal" evidence="17">
    <location>
        <begin position="76"/>
        <end position="127"/>
    </location>
</feature>
<protein>
    <submittedName>
        <fullName evidence="18">TonB-dependent siderophore receptor</fullName>
    </submittedName>
</protein>
<dbReference type="Proteomes" id="UP000216885">
    <property type="component" value="Unassembled WGS sequence"/>
</dbReference>
<dbReference type="InterPro" id="IPR012910">
    <property type="entry name" value="Plug_dom"/>
</dbReference>
<dbReference type="NCBIfam" id="TIGR01783">
    <property type="entry name" value="TonB-siderophor"/>
    <property type="match status" value="1"/>
</dbReference>
<keyword evidence="11 14" id="KW-0472">Membrane</keyword>
<dbReference type="SUPFAM" id="SSF56935">
    <property type="entry name" value="Porins"/>
    <property type="match status" value="1"/>
</dbReference>
<evidence type="ECO:0000256" key="14">
    <source>
        <dbReference type="PROSITE-ProRule" id="PRU01360"/>
    </source>
</evidence>
<evidence type="ECO:0000313" key="19">
    <source>
        <dbReference type="Proteomes" id="UP000216885"/>
    </source>
</evidence>
<evidence type="ECO:0000256" key="16">
    <source>
        <dbReference type="SAM" id="SignalP"/>
    </source>
</evidence>
<keyword evidence="13 14" id="KW-0998">Cell outer membrane</keyword>
<keyword evidence="5" id="KW-0410">Iron transport</keyword>
<evidence type="ECO:0000256" key="6">
    <source>
        <dbReference type="ARBA" id="ARBA00022692"/>
    </source>
</evidence>
<dbReference type="SMART" id="SM00965">
    <property type="entry name" value="STN"/>
    <property type="match status" value="1"/>
</dbReference>
<sequence length="830" mass="91499">MPLRHLPTKPTFSSSSTRVFPKARLLLMLSTAMAFNVAPLAVHAATATESVAVRTYHVAAGPLLPAINQFASEAGIALTFDANALQNETSPGVQGRYTVDEGLRQVLAASNWQARRSANGAYVLERKPAPRSSGDVTLAPVTVTASSLASTENSGNYGGHTTSVFKGETSIRQTPQPVTIISRQFIDDRDMPDLHDVMQNTPGVTVDYTDSERVTYYSRGFQIDSLQIDGLNVYQSGSTFIQPDTAVLDRVEVLRGAAGILRGSGNPSATVNLVRKRPTPEFQAGVKLMTGSWDRNRVEADISSPLNESGTLRGRVVAVLDNKDFFQDAREEKRRVFYGVLEADLTDNTTLTASFQHTELKATGAWGGLPRDFDGSSLHFSRDTYLGAAWNHWNRYNQQASLELEHRFDNDWKVKASAANTRFRYFDGGFKQSYITRASTTNPYLYNVTTSVYPDSASDQNALALVADGPLTVLGRKHHLTVGLESNYTRTTGSSGYFNLGPLNNVDIRDWDPYSSYPEPTDETAGTYYEATNNIVKQQAAYAVGRISVTDPLTVLLGARATWWDYKVPGDSDSNYSIDREITPYVGLIYDLNDNFSLYGSYSEIFVPQDAYDSTGNLLDPITGEDYEAGLKGEFLDGRLNFSASVFRINNTGRAMDDANSANPCLPNYPNGYCKVAGGKTRSQGWELELTGEITPNWHIMAGYTNTQTKYVRDASDTNIGQPIRTLDPRHLLRLFTTYRFPGALHGLTIGGGVQAQSSTYATSRGIEARQGGYAVYNLMAAYDFNENVRLQLNVNNVFDKVYYRKVDATGISNYYGDPRNFMLSLGLRM</sequence>
<dbReference type="GO" id="GO:0015891">
    <property type="term" value="P:siderophore transport"/>
    <property type="evidence" value="ECO:0007669"/>
    <property type="project" value="InterPro"/>
</dbReference>
<keyword evidence="19" id="KW-1185">Reference proteome</keyword>
<dbReference type="InterPro" id="IPR011662">
    <property type="entry name" value="Secretin/TonB_short_N"/>
</dbReference>
<keyword evidence="12 18" id="KW-0675">Receptor</keyword>
<dbReference type="InterPro" id="IPR039426">
    <property type="entry name" value="TonB-dep_rcpt-like"/>
</dbReference>
<dbReference type="InterPro" id="IPR010105">
    <property type="entry name" value="TonB_sidphr_rcpt"/>
</dbReference>
<keyword evidence="9" id="KW-0406">Ion transport</keyword>
<dbReference type="Pfam" id="PF07660">
    <property type="entry name" value="STN"/>
    <property type="match status" value="1"/>
</dbReference>